<dbReference type="InterPro" id="IPR058240">
    <property type="entry name" value="rSAM_sf"/>
</dbReference>
<evidence type="ECO:0000256" key="6">
    <source>
        <dbReference type="ARBA" id="ARBA00023601"/>
    </source>
</evidence>
<comment type="caution">
    <text evidence="9">The sequence shown here is derived from an EMBL/GenBank/DDBJ whole genome shotgun (WGS) entry which is preliminary data.</text>
</comment>
<keyword evidence="3" id="KW-0479">Metal-binding</keyword>
<dbReference type="InterPro" id="IPR007197">
    <property type="entry name" value="rSAM"/>
</dbReference>
<organism evidence="9 10">
    <name type="scientific">Tectimicrobiota bacterium</name>
    <dbReference type="NCBI Taxonomy" id="2528274"/>
    <lineage>
        <taxon>Bacteria</taxon>
        <taxon>Pseudomonadati</taxon>
        <taxon>Nitrospinota/Tectimicrobiota group</taxon>
        <taxon>Candidatus Tectimicrobiota</taxon>
    </lineage>
</organism>
<comment type="cofactor">
    <cofactor evidence="1">
        <name>[4Fe-4S] cluster</name>
        <dbReference type="ChEBI" id="CHEBI:49883"/>
    </cofactor>
</comment>
<dbReference type="GO" id="GO:0051536">
    <property type="term" value="F:iron-sulfur cluster binding"/>
    <property type="evidence" value="ECO:0007669"/>
    <property type="project" value="UniProtKB-KW"/>
</dbReference>
<dbReference type="SFLD" id="SFLDG01384">
    <property type="entry name" value="thioether_bond_formation_requi"/>
    <property type="match status" value="1"/>
</dbReference>
<evidence type="ECO:0000256" key="5">
    <source>
        <dbReference type="ARBA" id="ARBA00023014"/>
    </source>
</evidence>
<accession>A0A932FXT5</accession>
<dbReference type="EMBL" id="JACPRF010000417">
    <property type="protein sequence ID" value="MBI2877933.1"/>
    <property type="molecule type" value="Genomic_DNA"/>
</dbReference>
<dbReference type="AlphaFoldDB" id="A0A932FXT5"/>
<dbReference type="PANTHER" id="PTHR43273">
    <property type="entry name" value="ANAEROBIC SULFATASE-MATURATING ENZYME HOMOLOG ASLB-RELATED"/>
    <property type="match status" value="1"/>
</dbReference>
<keyword evidence="5" id="KW-0411">Iron-sulfur</keyword>
<evidence type="ECO:0000256" key="2">
    <source>
        <dbReference type="ARBA" id="ARBA00022691"/>
    </source>
</evidence>
<dbReference type="SFLD" id="SFLDS00029">
    <property type="entry name" value="Radical_SAM"/>
    <property type="match status" value="1"/>
</dbReference>
<sequence>MPAVSGDVFVVPVLDRWLVHAPLHHVTALVNRAAVARLKDDHLLPGSGPSAELYAALTADPGDVPRPPKGAPCPEFLGLIPTRACNLACVYCGFGASESGPEAMDLDLAVAAVDWMADHVREAGRSTLEVHFFGGEPFCAPDVVDVAVHRARARAAEAGLTPRFEVATNGLFDEGRCRFVGDYFDTVVLSLDGPEAVHNRHRPRKGGRGSYDTVARNARLLAQMPVELCLRICVTQDTVGSLETITHWLCQTFRPSAIAFETLQPTPESEAAGLRPPDPWELAVRCVRASSLATSLGVTPVYAAASIEAVRHSFCPVGRDTLIVSPDGRVSACYLPQREWTKRGLDLNLGQLDGRGRMHLDPAALERVRNLTDSPPRCRHCLARWHCAGGCHVNHAYPECPDTYDAFCIQTRIITACRLLEELGGREAVQRLLDHRPALERLALHISDHLADWERSSQRSREAGGPCPSPQEKSAPGPRPVASYRCHPEVAWAVESVGLTLIRRDTGRRLALGYPEAALWELLSREVPLPRLTGMMAAIAGLELQAARAWVTETIGRWVQGGWLVQGRDDD</sequence>
<dbReference type="SFLD" id="SFLDG01386">
    <property type="entry name" value="main_SPASM_domain-containing"/>
    <property type="match status" value="1"/>
</dbReference>
<proteinExistence type="inferred from homology"/>
<dbReference type="GO" id="GO:0046872">
    <property type="term" value="F:metal ion binding"/>
    <property type="evidence" value="ECO:0007669"/>
    <property type="project" value="UniProtKB-KW"/>
</dbReference>
<dbReference type="SFLD" id="SFLDG01067">
    <property type="entry name" value="SPASM/twitch_domain_containing"/>
    <property type="match status" value="1"/>
</dbReference>
<feature type="region of interest" description="Disordered" evidence="7">
    <location>
        <begin position="455"/>
        <end position="481"/>
    </location>
</feature>
<reference evidence="9" key="1">
    <citation type="submission" date="2020-07" db="EMBL/GenBank/DDBJ databases">
        <title>Huge and variable diversity of episymbiotic CPR bacteria and DPANN archaea in groundwater ecosystems.</title>
        <authorList>
            <person name="He C.Y."/>
            <person name="Keren R."/>
            <person name="Whittaker M."/>
            <person name="Farag I.F."/>
            <person name="Doudna J."/>
            <person name="Cate J.H.D."/>
            <person name="Banfield J.F."/>
        </authorList>
    </citation>
    <scope>NUCLEOTIDE SEQUENCE</scope>
    <source>
        <strain evidence="9">NC_groundwater_672_Ag_B-0.1um_62_36</strain>
    </source>
</reference>
<evidence type="ECO:0000313" key="10">
    <source>
        <dbReference type="Proteomes" id="UP000769766"/>
    </source>
</evidence>
<evidence type="ECO:0000259" key="8">
    <source>
        <dbReference type="PROSITE" id="PS51918"/>
    </source>
</evidence>
<dbReference type="Gene3D" id="3.20.20.70">
    <property type="entry name" value="Aldolase class I"/>
    <property type="match status" value="1"/>
</dbReference>
<dbReference type="Proteomes" id="UP000769766">
    <property type="component" value="Unassembled WGS sequence"/>
</dbReference>
<dbReference type="InterPro" id="IPR013785">
    <property type="entry name" value="Aldolase_TIM"/>
</dbReference>
<dbReference type="PANTHER" id="PTHR43273:SF3">
    <property type="entry name" value="ANAEROBIC SULFATASE-MATURATING ENZYME HOMOLOG ASLB-RELATED"/>
    <property type="match status" value="1"/>
</dbReference>
<dbReference type="SUPFAM" id="SSF102114">
    <property type="entry name" value="Radical SAM enzymes"/>
    <property type="match status" value="1"/>
</dbReference>
<gene>
    <name evidence="9" type="ORF">HYY20_13740</name>
</gene>
<dbReference type="GO" id="GO:0016491">
    <property type="term" value="F:oxidoreductase activity"/>
    <property type="evidence" value="ECO:0007669"/>
    <property type="project" value="InterPro"/>
</dbReference>
<dbReference type="PROSITE" id="PS51918">
    <property type="entry name" value="RADICAL_SAM"/>
    <property type="match status" value="1"/>
</dbReference>
<evidence type="ECO:0000256" key="1">
    <source>
        <dbReference type="ARBA" id="ARBA00001966"/>
    </source>
</evidence>
<evidence type="ECO:0000256" key="7">
    <source>
        <dbReference type="SAM" id="MobiDB-lite"/>
    </source>
</evidence>
<comment type="similarity">
    <text evidence="6">Belongs to the radical SAM superfamily. Anaerobic sulfatase-maturating enzyme family.</text>
</comment>
<evidence type="ECO:0000256" key="4">
    <source>
        <dbReference type="ARBA" id="ARBA00023004"/>
    </source>
</evidence>
<dbReference type="CDD" id="cd01335">
    <property type="entry name" value="Radical_SAM"/>
    <property type="match status" value="1"/>
</dbReference>
<name>A0A932FXT5_UNCTE</name>
<evidence type="ECO:0000313" key="9">
    <source>
        <dbReference type="EMBL" id="MBI2877933.1"/>
    </source>
</evidence>
<evidence type="ECO:0000256" key="3">
    <source>
        <dbReference type="ARBA" id="ARBA00022723"/>
    </source>
</evidence>
<protein>
    <submittedName>
        <fullName evidence="9">Radical SAM protein</fullName>
    </submittedName>
</protein>
<feature type="domain" description="Radical SAM core" evidence="8">
    <location>
        <begin position="71"/>
        <end position="301"/>
    </location>
</feature>
<keyword evidence="4" id="KW-0408">Iron</keyword>
<keyword evidence="2" id="KW-0949">S-adenosyl-L-methionine</keyword>
<dbReference type="InterPro" id="IPR023867">
    <property type="entry name" value="Sulphatase_maturase_rSAM"/>
</dbReference>
<dbReference type="Pfam" id="PF04055">
    <property type="entry name" value="Radical_SAM"/>
    <property type="match status" value="1"/>
</dbReference>